<name>A0A9K3CWB0_9EUKA</name>
<evidence type="ECO:0000256" key="2">
    <source>
        <dbReference type="SAM" id="Phobius"/>
    </source>
</evidence>
<keyword evidence="2" id="KW-0472">Membrane</keyword>
<keyword evidence="5" id="KW-1185">Reference proteome</keyword>
<organism evidence="4 5">
    <name type="scientific">Kipferlia bialata</name>
    <dbReference type="NCBI Taxonomy" id="797122"/>
    <lineage>
        <taxon>Eukaryota</taxon>
        <taxon>Metamonada</taxon>
        <taxon>Carpediemonas-like organisms</taxon>
        <taxon>Kipferlia</taxon>
    </lineage>
</organism>
<feature type="transmembrane region" description="Helical" evidence="2">
    <location>
        <begin position="750"/>
        <end position="768"/>
    </location>
</feature>
<dbReference type="EMBL" id="BDIP01001014">
    <property type="protein sequence ID" value="GIQ83350.1"/>
    <property type="molecule type" value="Genomic_DNA"/>
</dbReference>
<feature type="non-terminal residue" evidence="4">
    <location>
        <position position="1"/>
    </location>
</feature>
<dbReference type="AlphaFoldDB" id="A0A9K3CWB0"/>
<protein>
    <recommendedName>
        <fullName evidence="6">Carboxypeptidase regulatory-like domain-containing protein</fullName>
    </recommendedName>
</protein>
<evidence type="ECO:0008006" key="6">
    <source>
        <dbReference type="Google" id="ProtNLM"/>
    </source>
</evidence>
<evidence type="ECO:0000313" key="5">
    <source>
        <dbReference type="Proteomes" id="UP000265618"/>
    </source>
</evidence>
<reference evidence="4 5" key="1">
    <citation type="journal article" date="2018" name="PLoS ONE">
        <title>The draft genome of Kipferlia bialata reveals reductive genome evolution in fornicate parasites.</title>
        <authorList>
            <person name="Tanifuji G."/>
            <person name="Takabayashi S."/>
            <person name="Kume K."/>
            <person name="Takagi M."/>
            <person name="Nakayama T."/>
            <person name="Kamikawa R."/>
            <person name="Inagaki Y."/>
            <person name="Hashimoto T."/>
        </authorList>
    </citation>
    <scope>NUCLEOTIDE SEQUENCE [LARGE SCALE GENOMIC DNA]</scope>
    <source>
        <strain evidence="4">NY0173</strain>
    </source>
</reference>
<feature type="repeat" description="FG-GAP" evidence="1">
    <location>
        <begin position="88"/>
        <end position="143"/>
    </location>
</feature>
<evidence type="ECO:0000256" key="1">
    <source>
        <dbReference type="PROSITE-ProRule" id="PRU00803"/>
    </source>
</evidence>
<feature type="signal peptide" evidence="3">
    <location>
        <begin position="1"/>
        <end position="18"/>
    </location>
</feature>
<dbReference type="PANTHER" id="PTHR36220:SF1">
    <property type="entry name" value="GAMMA TUBULIN COMPLEX COMPONENT C-TERMINAL DOMAIN-CONTAINING PROTEIN"/>
    <property type="match status" value="1"/>
</dbReference>
<dbReference type="Gene3D" id="2.130.10.130">
    <property type="entry name" value="Integrin alpha, N-terminal"/>
    <property type="match status" value="1"/>
</dbReference>
<evidence type="ECO:0000313" key="4">
    <source>
        <dbReference type="EMBL" id="GIQ83350.1"/>
    </source>
</evidence>
<dbReference type="InterPro" id="IPR028994">
    <property type="entry name" value="Integrin_alpha_N"/>
</dbReference>
<comment type="caution">
    <text evidence="4">The sequence shown here is derived from an EMBL/GenBank/DDBJ whole genome shotgun (WGS) entry which is preliminary data.</text>
</comment>
<evidence type="ECO:0000256" key="3">
    <source>
        <dbReference type="SAM" id="SignalP"/>
    </source>
</evidence>
<keyword evidence="2" id="KW-1133">Transmembrane helix</keyword>
<dbReference type="PANTHER" id="PTHR36220">
    <property type="entry name" value="UNNAMED PRODUCT"/>
    <property type="match status" value="1"/>
</dbReference>
<sequence>AMLLSLAVLATVLSLCYGGVSMLDQSALLVPSIAGDASYCGYTTVTDGDWMAVSCIGYNTYRGTVVLYHLETDAETDTNQWVEHTVIEPSADTPGTYGSLMFGTSLSLTGTSIAIGANQEVVNGRLWAGAVYVYTLTEDGVWTQEGHIPMPLDIVQDYEEDFGYSVALGPDFLVTSSTHSVYVAERSAEGVWGEAVKVESPDGVLMSSATLVYGQGTVGIGALASSVTVEGETLTRAGLVLLYDTSIPLWYTSTDTAAGTGLYQVLQSPSPQRDGLFGGALSFDVTSFVTDGVTVEAQLLVSESGANVLLAEGAGVAHLYRCSDAGTVYPMTLFQTVVQTPKSSETFGYRVAVRGERMAVVSGGGAGGVTVLDYSTVAGLYVPSAPVLESGFNGESRNFGQSIALCDDGITGTATTVYVGSASLDGTGGVYGVMVRSIYANCWMPMADQMPTCGAAMGNIRVYDVETGNVCTDDLSAGLSAYWQTPEGEDVQPPQPMTVRDPVNFPGEYLIDLTGPPAPGLHTLRVCYNGVTITSGSAPSVQTVDPTLSTIHGTCTKDEPLPISISILDSCGGSITGLTVTATVTNASGTVVYTGDVTEVVGTPGVYETVTDSLPEGVYTVSALAGGVVVTGTLYVCAFTVSEGGVDFHISVESYVLIDSVSATAGVPHYVGLALYDVEGSAVTALVDVSIRDTGTGAVYPLTISGSTYTGDVVLEAGQASLMVVVGGESFFIFKIDVDEPFPAEPVSKVPMVVGWTLFVLASVFIGVREGMRCKYKDHVRLDMGATA</sequence>
<feature type="chain" id="PRO_5039909201" description="Carboxypeptidase regulatory-like domain-containing protein" evidence="3">
    <location>
        <begin position="19"/>
        <end position="788"/>
    </location>
</feature>
<keyword evidence="3" id="KW-0732">Signal</keyword>
<accession>A0A9K3CWB0</accession>
<dbReference type="InterPro" id="IPR013519">
    <property type="entry name" value="Int_alpha_beta-p"/>
</dbReference>
<dbReference type="PROSITE" id="PS51470">
    <property type="entry name" value="FG_GAP"/>
    <property type="match status" value="1"/>
</dbReference>
<gene>
    <name evidence="4" type="ORF">KIPB_004654</name>
</gene>
<dbReference type="Proteomes" id="UP000265618">
    <property type="component" value="Unassembled WGS sequence"/>
</dbReference>
<proteinExistence type="predicted"/>
<keyword evidence="2" id="KW-0812">Transmembrane</keyword>